<keyword evidence="3" id="KW-1185">Reference proteome</keyword>
<organism evidence="2">
    <name type="scientific">Eucalyptus grandis</name>
    <name type="common">Flooded gum</name>
    <dbReference type="NCBI Taxonomy" id="71139"/>
    <lineage>
        <taxon>Eukaryota</taxon>
        <taxon>Viridiplantae</taxon>
        <taxon>Streptophyta</taxon>
        <taxon>Embryophyta</taxon>
        <taxon>Tracheophyta</taxon>
        <taxon>Spermatophyta</taxon>
        <taxon>Magnoliopsida</taxon>
        <taxon>eudicotyledons</taxon>
        <taxon>Gunneridae</taxon>
        <taxon>Pentapetalae</taxon>
        <taxon>rosids</taxon>
        <taxon>malvids</taxon>
        <taxon>Myrtales</taxon>
        <taxon>Myrtaceae</taxon>
        <taxon>Myrtoideae</taxon>
        <taxon>Eucalypteae</taxon>
        <taxon>Eucalyptus</taxon>
    </lineage>
</organism>
<accession>A0A058ZW55</accession>
<dbReference type="AlphaFoldDB" id="A0A058ZW55"/>
<evidence type="ECO:0000313" key="2">
    <source>
        <dbReference type="EMBL" id="KCW46018.1"/>
    </source>
</evidence>
<reference evidence="2" key="1">
    <citation type="submission" date="2013-07" db="EMBL/GenBank/DDBJ databases">
        <title>The genome of Eucalyptus grandis.</title>
        <authorList>
            <person name="Schmutz J."/>
            <person name="Hayes R."/>
            <person name="Myburg A."/>
            <person name="Tuskan G."/>
            <person name="Grattapaglia D."/>
            <person name="Rokhsar D.S."/>
        </authorList>
    </citation>
    <scope>NUCLEOTIDE SEQUENCE</scope>
    <source>
        <tissue evidence="2">Leaf extractions</tissue>
    </source>
</reference>
<dbReference type="Gramene" id="KCW46018">
    <property type="protein sequence ID" value="KCW46018"/>
    <property type="gene ID" value="EUGRSUZ_L00086"/>
</dbReference>
<name>A0A058ZW55_EUCGR</name>
<gene>
    <name evidence="2" type="ORF">EUGRSUZ_L00086</name>
</gene>
<reference evidence="1" key="2">
    <citation type="journal article" date="2014" name="Nature">
        <title>The genome of Eucalyptus grandis.</title>
        <authorList>
            <person name="Myburg A.A."/>
            <person name="Grattapaglia D."/>
            <person name="Tuskan G.A."/>
            <person name="Hellsten U."/>
            <person name="Hayes R.D."/>
            <person name="Grimwood J."/>
            <person name="Jenkins J."/>
            <person name="Lindquist E."/>
            <person name="Tice H."/>
            <person name="Bauer D."/>
            <person name="Goodstein D.M."/>
            <person name="Dubchak I."/>
            <person name="Poliakov A."/>
            <person name="Mizrachi E."/>
            <person name="Kullan A.R."/>
            <person name="Hussey S.G."/>
            <person name="Pinard D."/>
            <person name="van der Merwe K."/>
            <person name="Singh P."/>
            <person name="van Jaarsveld I."/>
            <person name="Silva-Junior O.B."/>
            <person name="Togawa R.C."/>
            <person name="Pappas M.R."/>
            <person name="Faria D.A."/>
            <person name="Sansaloni C.P."/>
            <person name="Petroli C.D."/>
            <person name="Yang X."/>
            <person name="Ranjan P."/>
            <person name="Tschaplinski T.J."/>
            <person name="Ye C.Y."/>
            <person name="Li T."/>
            <person name="Sterck L."/>
            <person name="Vanneste K."/>
            <person name="Murat F."/>
            <person name="Soler M."/>
            <person name="Clemente H.S."/>
            <person name="Saidi N."/>
            <person name="Cassan-Wang H."/>
            <person name="Dunand C."/>
            <person name="Hefer C.A."/>
            <person name="Bornberg-Bauer E."/>
            <person name="Kersting A.R."/>
            <person name="Vining K."/>
            <person name="Amarasinghe V."/>
            <person name="Ranik M."/>
            <person name="Naithani S."/>
            <person name="Elser J."/>
            <person name="Boyd A.E."/>
            <person name="Liston A."/>
            <person name="Spatafora J.W."/>
            <person name="Dharmwardhana P."/>
            <person name="Raja R."/>
            <person name="Sullivan C."/>
            <person name="Romanel E."/>
            <person name="Alves-Ferreira M."/>
            <person name="Kulheim C."/>
            <person name="Foley W."/>
            <person name="Carocha V."/>
            <person name="Paiva J."/>
            <person name="Kudrna D."/>
            <person name="Brommonschenkel S.H."/>
            <person name="Pasquali G."/>
            <person name="Byrne M."/>
            <person name="Rigault P."/>
            <person name="Tibbits J."/>
            <person name="Spokevicius A."/>
            <person name="Jones R.C."/>
            <person name="Steane D.A."/>
            <person name="Vaillancourt R.E."/>
            <person name="Potts B.M."/>
            <person name="Joubert F."/>
            <person name="Barry K."/>
            <person name="Pappas G.J."/>
            <person name="Strauss S.H."/>
            <person name="Jaiswal P."/>
            <person name="Grima-Pettenati J."/>
            <person name="Salse J."/>
            <person name="Van de Peer Y."/>
            <person name="Rokhsar D.S."/>
            <person name="Schmutz J."/>
        </authorList>
    </citation>
    <scope>NUCLEOTIDE SEQUENCE</scope>
    <source>
        <tissue evidence="1">Leaf extractions</tissue>
    </source>
</reference>
<protein>
    <submittedName>
        <fullName evidence="2">Uncharacterized protein</fullName>
    </submittedName>
</protein>
<sequence>MYKTSRYLDVSNSLQPLALLSYPQGIPTSFNSNFVHKLSKIMRTFFSEYFCNILHKQCALPRTVSSFTSFRPSALASSPWILFTSKSRDTFAVATTSNSCSSLTCLSTSYISFGLPTPPGPYTPITQILSSVIALITTSMIEALDSGTSSFLSTDLAAKVVVVTVPLGVFS</sequence>
<dbReference type="EMBL" id="KK198765">
    <property type="protein sequence ID" value="KCW46018.1"/>
    <property type="molecule type" value="Genomic_DNA"/>
</dbReference>
<reference evidence="1" key="3">
    <citation type="submission" date="2023-04" db="EMBL/GenBank/DDBJ databases">
        <title>WGS assembly of Eucalyptus grandis.</title>
        <authorList>
            <person name="Myburg A."/>
            <person name="Grattapaglia D."/>
            <person name="Tuskan G."/>
            <person name="Hellsten U."/>
            <person name="Hayes R."/>
            <person name="Grimwood J."/>
            <person name="Jenkins J."/>
            <person name="Lindquist E."/>
            <person name="Tice H."/>
            <person name="Bauer D."/>
            <person name="Goodstein D."/>
            <person name="Dubchak I."/>
            <person name="Poliakov A."/>
            <person name="Mizrachi E."/>
            <person name="Kullan A."/>
            <person name="Hussey S."/>
            <person name="Pinard D."/>
            <person name="Van D."/>
            <person name="Singh P."/>
            <person name="Van J."/>
            <person name="Silva-Junior O."/>
            <person name="Togawa R."/>
            <person name="Pappas M."/>
            <person name="Faria D."/>
            <person name="Sansaloni C."/>
            <person name="Petroli C."/>
            <person name="Yang X."/>
            <person name="Ranjan P."/>
            <person name="Tschaplinski T."/>
            <person name="Ye C."/>
            <person name="Li T."/>
            <person name="Sterck L."/>
            <person name="Vanneste K."/>
            <person name="Murat F."/>
            <person name="Soler M."/>
            <person name="Clemente H."/>
            <person name="Saidi N."/>
            <person name="Cassan-Wang H."/>
            <person name="Dunand C."/>
            <person name="Hefer C."/>
            <person name="Bornberg-Bauer E."/>
            <person name="Kersting A."/>
            <person name="Vining K."/>
            <person name="Amarasinghe V."/>
            <person name="Ranik M."/>
            <person name="Naithani S."/>
            <person name="Elser J."/>
            <person name="Boyd A."/>
            <person name="Liston A."/>
            <person name="Spatafora J."/>
            <person name="Dharmwardhana P."/>
            <person name="Raja R."/>
            <person name="Sullivan C."/>
            <person name="Romanel E."/>
            <person name="Alves-Ferreira M."/>
            <person name="Kulheim C."/>
            <person name="Foley W."/>
            <person name="Carocha V."/>
            <person name="Paiva J."/>
            <person name="Kudrna D."/>
            <person name="Brommonschenkel S."/>
            <person name="Pasquali G."/>
            <person name="Byrne M."/>
            <person name="Rigault P."/>
            <person name="Tibbits J."/>
            <person name="Spokevicius A."/>
            <person name="Jones R."/>
            <person name="Steane D."/>
            <person name="Vaillancourt R."/>
            <person name="Potts B."/>
            <person name="Joubert F."/>
            <person name="Barry K."/>
            <person name="Pappas G."/>
            <person name="Strauss S."/>
            <person name="Jaiswal P."/>
            <person name="Grima-Pettenati J."/>
            <person name="Salse J."/>
            <person name="Van D."/>
            <person name="Rokhsar D."/>
            <person name="Schmutz J."/>
        </authorList>
    </citation>
    <scope>NUCLEOTIDE SEQUENCE</scope>
    <source>
        <tissue evidence="1">Leaf extractions</tissue>
    </source>
</reference>
<reference evidence="1" key="4">
    <citation type="submission" date="2023-07" db="EMBL/GenBank/DDBJ databases">
        <authorList>
            <person name="Myburg A.A."/>
            <person name="Grattapaglia D."/>
            <person name="Tuskan G.A."/>
            <person name="Hellsten U."/>
            <person name="Hayes R.D."/>
            <person name="Grimwood J."/>
            <person name="Jenkins J."/>
            <person name="Lindquist E."/>
            <person name="Tice H."/>
            <person name="Bauer D."/>
            <person name="Goodstein D.M."/>
            <person name="Dubchak I."/>
            <person name="Poliakov A."/>
            <person name="Mizrachi E."/>
            <person name="Kullan A.R."/>
            <person name="Hussey S.G."/>
            <person name="Pinard D."/>
            <person name="Van D.M."/>
            <person name="Singh P."/>
            <person name="Van J.I."/>
            <person name="Silva-Junior O.B."/>
            <person name="Togawa R.C."/>
            <person name="Pappas M.R."/>
            <person name="Faria D.A."/>
            <person name="Sansaloni C.P."/>
            <person name="Petroli C.D."/>
            <person name="Yang X."/>
            <person name="Ranjan P."/>
            <person name="Tschaplinski T.J."/>
            <person name="Ye C.Y."/>
            <person name="Li T."/>
            <person name="Sterck L."/>
            <person name="Vanneste K."/>
            <person name="Murat F."/>
            <person name="Soler M."/>
            <person name="Clemente H.S."/>
            <person name="Saidi N."/>
            <person name="Cassan-Wang H."/>
            <person name="Dunand C."/>
            <person name="Hefer C.A."/>
            <person name="Bornberg-Bauer E."/>
            <person name="Kersting A.R."/>
            <person name="Vining K."/>
            <person name="Amarasinghe V."/>
            <person name="Ranik M."/>
            <person name="Naithani S."/>
            <person name="Elser J."/>
            <person name="Boyd A.E."/>
            <person name="Liston A."/>
            <person name="Spatafora J.W."/>
            <person name="Dharmwardhana P."/>
            <person name="Raja R."/>
            <person name="Sullivan C."/>
            <person name="Romanel E."/>
            <person name="Alves-Ferreira M."/>
            <person name="Kulheim C."/>
            <person name="Foley W."/>
            <person name="Carocha V."/>
            <person name="Paiva J."/>
            <person name="Kudrna D."/>
            <person name="Brommonschenkel S.H."/>
            <person name="Pasquali G."/>
            <person name="Byrne M."/>
            <person name="Rigault P."/>
            <person name="Tibbits J."/>
            <person name="Spokevicius A."/>
            <person name="Jones R.C."/>
            <person name="Steane D.A."/>
            <person name="Vaillancourt R.E."/>
            <person name="Potts B.M."/>
            <person name="Joubert F."/>
            <person name="Barry K."/>
            <person name="Pappas G.J."/>
            <person name="Strauss S.H."/>
            <person name="Jaiswal P."/>
            <person name="Grima-Pettenati J."/>
            <person name="Salse J."/>
            <person name="Van D.P."/>
            <person name="Rokhsar D.S."/>
            <person name="Schmutz J."/>
        </authorList>
    </citation>
    <scope>NUCLEOTIDE SEQUENCE</scope>
    <source>
        <tissue evidence="1">Leaf extractions</tissue>
    </source>
</reference>
<evidence type="ECO:0000313" key="3">
    <source>
        <dbReference type="Proteomes" id="UP000030711"/>
    </source>
</evidence>
<dbReference type="InParanoid" id="A0A058ZW55"/>
<proteinExistence type="predicted"/>
<dbReference type="Proteomes" id="UP000030711">
    <property type="component" value="Unassembled WGS sequence"/>
</dbReference>
<evidence type="ECO:0000313" key="1">
    <source>
        <dbReference type="EMBL" id="KAK2633274.1"/>
    </source>
</evidence>
<dbReference type="EMBL" id="MU848260">
    <property type="protein sequence ID" value="KAK2633274.1"/>
    <property type="molecule type" value="Genomic_DNA"/>
</dbReference>